<dbReference type="Gene3D" id="3.40.1620.10">
    <property type="entry name" value="YefM-like domain"/>
    <property type="match status" value="1"/>
</dbReference>
<comment type="similarity">
    <text evidence="1 2">Belongs to the phD/YefM antitoxin family.</text>
</comment>
<reference evidence="3 4" key="1">
    <citation type="submission" date="2024-02" db="EMBL/GenBank/DDBJ databases">
        <title>Deinococcus carri NBRC 110142.</title>
        <authorList>
            <person name="Ichikawa N."/>
            <person name="Katano-Makiyama Y."/>
            <person name="Hidaka K."/>
        </authorList>
    </citation>
    <scope>NUCLEOTIDE SEQUENCE [LARGE SCALE GENOMIC DNA]</scope>
    <source>
        <strain evidence="3 4">NBRC 110142</strain>
    </source>
</reference>
<dbReference type="PANTHER" id="PTHR33713">
    <property type="entry name" value="ANTITOXIN YAFN-RELATED"/>
    <property type="match status" value="1"/>
</dbReference>
<organism evidence="3 4">
    <name type="scientific">Deinococcus carri</name>
    <dbReference type="NCBI Taxonomy" id="1211323"/>
    <lineage>
        <taxon>Bacteria</taxon>
        <taxon>Thermotogati</taxon>
        <taxon>Deinococcota</taxon>
        <taxon>Deinococci</taxon>
        <taxon>Deinococcales</taxon>
        <taxon>Deinococcaceae</taxon>
        <taxon>Deinococcus</taxon>
    </lineage>
</organism>
<evidence type="ECO:0000313" key="4">
    <source>
        <dbReference type="Proteomes" id="UP001401887"/>
    </source>
</evidence>
<proteinExistence type="inferred from homology"/>
<gene>
    <name evidence="3" type="ORF">Dcar01_01995</name>
</gene>
<sequence length="93" mass="10140">MIERSYTQARAELASLMDRAVNDRETVIIERRGQASVALIAADELRSLQETAHLLRSPANARRLLSALGRALEGEGESLTPAELARRAGLDAE</sequence>
<dbReference type="Pfam" id="PF02604">
    <property type="entry name" value="PhdYeFM_antitox"/>
    <property type="match status" value="1"/>
</dbReference>
<protein>
    <recommendedName>
        <fullName evidence="2">Antitoxin</fullName>
    </recommendedName>
</protein>
<evidence type="ECO:0000256" key="1">
    <source>
        <dbReference type="ARBA" id="ARBA00009981"/>
    </source>
</evidence>
<dbReference type="EMBL" id="BAABRP010000006">
    <property type="protein sequence ID" value="GAA5513266.1"/>
    <property type="molecule type" value="Genomic_DNA"/>
</dbReference>
<dbReference type="InterPro" id="IPR006442">
    <property type="entry name" value="Antitoxin_Phd/YefM"/>
</dbReference>
<comment type="caution">
    <text evidence="3">The sequence shown here is derived from an EMBL/GenBank/DDBJ whole genome shotgun (WGS) entry which is preliminary data.</text>
</comment>
<comment type="function">
    <text evidence="2">Antitoxin component of a type II toxin-antitoxin (TA) system.</text>
</comment>
<dbReference type="Proteomes" id="UP001401887">
    <property type="component" value="Unassembled WGS sequence"/>
</dbReference>
<dbReference type="InterPro" id="IPR036165">
    <property type="entry name" value="YefM-like_sf"/>
</dbReference>
<accession>A0ABP9W819</accession>
<dbReference type="Gene3D" id="1.10.1220.170">
    <property type="match status" value="1"/>
</dbReference>
<keyword evidence="4" id="KW-1185">Reference proteome</keyword>
<dbReference type="PANTHER" id="PTHR33713:SF6">
    <property type="entry name" value="ANTITOXIN YEFM"/>
    <property type="match status" value="1"/>
</dbReference>
<dbReference type="SUPFAM" id="SSF143120">
    <property type="entry name" value="YefM-like"/>
    <property type="match status" value="1"/>
</dbReference>
<name>A0ABP9W819_9DEIO</name>
<dbReference type="InterPro" id="IPR051405">
    <property type="entry name" value="phD/YefM_antitoxin"/>
</dbReference>
<dbReference type="RefSeq" id="WP_345464668.1">
    <property type="nucleotide sequence ID" value="NZ_BAABRP010000006.1"/>
</dbReference>
<dbReference type="NCBIfam" id="TIGR01552">
    <property type="entry name" value="phd_fam"/>
    <property type="match status" value="1"/>
</dbReference>
<evidence type="ECO:0000256" key="2">
    <source>
        <dbReference type="RuleBase" id="RU362080"/>
    </source>
</evidence>
<evidence type="ECO:0000313" key="3">
    <source>
        <dbReference type="EMBL" id="GAA5513266.1"/>
    </source>
</evidence>